<dbReference type="EMBL" id="JABFAI010000078">
    <property type="protein sequence ID" value="KAF4956837.1"/>
    <property type="molecule type" value="Genomic_DNA"/>
</dbReference>
<reference evidence="1" key="2">
    <citation type="submission" date="2020-05" db="EMBL/GenBank/DDBJ databases">
        <authorList>
            <person name="Kim H.-S."/>
            <person name="Proctor R.H."/>
            <person name="Brown D.W."/>
        </authorList>
    </citation>
    <scope>NUCLEOTIDE SEQUENCE</scope>
    <source>
        <strain evidence="1">NRRL 45417</strain>
    </source>
</reference>
<accession>A0A8H4X014</accession>
<dbReference type="OrthoDB" id="5406275at2759"/>
<proteinExistence type="predicted"/>
<reference evidence="1" key="1">
    <citation type="journal article" date="2020" name="BMC Genomics">
        <title>Correction to: Identification and distribution of gene clusters required for synthesis of sphingolipid metabolism inhibitors in diverse species of the filamentous fungus Fusarium.</title>
        <authorList>
            <person name="Kim H.S."/>
            <person name="Lohmar J.M."/>
            <person name="Busman M."/>
            <person name="Brown D.W."/>
            <person name="Naumann T.A."/>
            <person name="Divon H.H."/>
            <person name="Lysoe E."/>
            <person name="Uhlig S."/>
            <person name="Proctor R.H."/>
        </authorList>
    </citation>
    <scope>NUCLEOTIDE SEQUENCE</scope>
    <source>
        <strain evidence="1">NRRL 45417</strain>
    </source>
</reference>
<name>A0A8H4X014_9HYPO</name>
<evidence type="ECO:0000313" key="2">
    <source>
        <dbReference type="Proteomes" id="UP000604273"/>
    </source>
</evidence>
<dbReference type="AlphaFoldDB" id="A0A8H4X014"/>
<dbReference type="Proteomes" id="UP000604273">
    <property type="component" value="Unassembled WGS sequence"/>
</dbReference>
<protein>
    <submittedName>
        <fullName evidence="1">Uncharacterized protein</fullName>
    </submittedName>
</protein>
<comment type="caution">
    <text evidence="1">The sequence shown here is derived from an EMBL/GenBank/DDBJ whole genome shotgun (WGS) entry which is preliminary data.</text>
</comment>
<keyword evidence="2" id="KW-1185">Reference proteome</keyword>
<evidence type="ECO:0000313" key="1">
    <source>
        <dbReference type="EMBL" id="KAF4956837.1"/>
    </source>
</evidence>
<sequence>MDRDEQVKAFQSKSLKAQTLDQQIQKLGSASCTLVTIFKRVESMDQFEAMELERLITDQGYKEDEDIKTIMVQTALDLKISFTFVGRLAEMYSKVSVKYLLPGMQTVQMLGLSDDSSTPAQLEWKARELAEFKTDSEEKVRKLTMEGSLIWI</sequence>
<organism evidence="1 2">
    <name type="scientific">Fusarium gaditjirri</name>
    <dbReference type="NCBI Taxonomy" id="282569"/>
    <lineage>
        <taxon>Eukaryota</taxon>
        <taxon>Fungi</taxon>
        <taxon>Dikarya</taxon>
        <taxon>Ascomycota</taxon>
        <taxon>Pezizomycotina</taxon>
        <taxon>Sordariomycetes</taxon>
        <taxon>Hypocreomycetidae</taxon>
        <taxon>Hypocreales</taxon>
        <taxon>Nectriaceae</taxon>
        <taxon>Fusarium</taxon>
        <taxon>Fusarium nisikadoi species complex</taxon>
    </lineage>
</organism>
<gene>
    <name evidence="1" type="ORF">FGADI_3526</name>
</gene>